<dbReference type="EMBL" id="HE797101">
    <property type="protein sequence ID" value="CCM03081.1"/>
    <property type="molecule type" value="Genomic_DNA"/>
</dbReference>
<evidence type="ECO:0000256" key="1">
    <source>
        <dbReference type="SAM" id="MobiDB-lite"/>
    </source>
</evidence>
<feature type="compositionally biased region" description="Low complexity" evidence="1">
    <location>
        <begin position="8"/>
        <end position="21"/>
    </location>
</feature>
<dbReference type="AlphaFoldDB" id="J4IAK7"/>
<accession>J4IAK7</accession>
<reference evidence="2 3" key="1">
    <citation type="journal article" date="2012" name="Appl. Environ. Microbiol.">
        <title>Short-read sequencing for genomic analysis of the brown rot fungus Fibroporia radiculosa.</title>
        <authorList>
            <person name="Tang J.D."/>
            <person name="Perkins A.D."/>
            <person name="Sonstegard T.S."/>
            <person name="Schroeder S.G."/>
            <person name="Burgess S.C."/>
            <person name="Diehl S.V."/>
        </authorList>
    </citation>
    <scope>NUCLEOTIDE SEQUENCE [LARGE SCALE GENOMIC DNA]</scope>
    <source>
        <strain evidence="2 3">TFFH 294</strain>
    </source>
</reference>
<organism evidence="2 3">
    <name type="scientific">Fibroporia radiculosa</name>
    <dbReference type="NCBI Taxonomy" id="599839"/>
    <lineage>
        <taxon>Eukaryota</taxon>
        <taxon>Fungi</taxon>
        <taxon>Dikarya</taxon>
        <taxon>Basidiomycota</taxon>
        <taxon>Agaricomycotina</taxon>
        <taxon>Agaricomycetes</taxon>
        <taxon>Polyporales</taxon>
        <taxon>Fibroporiaceae</taxon>
        <taxon>Fibroporia</taxon>
    </lineage>
</organism>
<dbReference type="HOGENOM" id="CLU_2543322_0_0_1"/>
<dbReference type="GeneID" id="24097992"/>
<feature type="compositionally biased region" description="Basic and acidic residues" evidence="1">
    <location>
        <begin position="48"/>
        <end position="58"/>
    </location>
</feature>
<keyword evidence="3" id="KW-1185">Reference proteome</keyword>
<dbReference type="InParanoid" id="J4IAK7"/>
<sequence length="88" mass="9386">MGPKGTAEVVPPSKASEPSEPSDIRPEEKPKEQLTGEQEENPQVTAHRKGEQAADHGRGSSRNQSKGSKTLPGGAEKPQPKLSLFVQC</sequence>
<feature type="compositionally biased region" description="Basic and acidic residues" evidence="1">
    <location>
        <begin position="22"/>
        <end position="34"/>
    </location>
</feature>
<dbReference type="RefSeq" id="XP_012182364.1">
    <property type="nucleotide sequence ID" value="XM_012326974.1"/>
</dbReference>
<evidence type="ECO:0000313" key="2">
    <source>
        <dbReference type="EMBL" id="CCM03081.1"/>
    </source>
</evidence>
<feature type="region of interest" description="Disordered" evidence="1">
    <location>
        <begin position="1"/>
        <end position="88"/>
    </location>
</feature>
<name>J4IAK7_9APHY</name>
<proteinExistence type="predicted"/>
<evidence type="ECO:0000313" key="3">
    <source>
        <dbReference type="Proteomes" id="UP000006352"/>
    </source>
</evidence>
<dbReference type="OrthoDB" id="2802639at2759"/>
<gene>
    <name evidence="2" type="ORF">FIBRA_05201</name>
</gene>
<protein>
    <submittedName>
        <fullName evidence="2">Uncharacterized protein</fullName>
    </submittedName>
</protein>
<dbReference type="Proteomes" id="UP000006352">
    <property type="component" value="Unassembled WGS sequence"/>
</dbReference>